<feature type="domain" description="RRM" evidence="3">
    <location>
        <begin position="8"/>
        <end position="82"/>
    </location>
</feature>
<dbReference type="GO" id="GO:0005686">
    <property type="term" value="C:U2 snRNP"/>
    <property type="evidence" value="ECO:0007669"/>
    <property type="project" value="TreeGrafter"/>
</dbReference>
<protein>
    <recommendedName>
        <fullName evidence="3">RRM domain-containing protein</fullName>
    </recommendedName>
</protein>
<evidence type="ECO:0000313" key="5">
    <source>
        <dbReference type="Proteomes" id="UP000790833"/>
    </source>
</evidence>
<proteinExistence type="predicted"/>
<dbReference type="GO" id="GO:0071013">
    <property type="term" value="C:catalytic step 2 spliceosome"/>
    <property type="evidence" value="ECO:0007669"/>
    <property type="project" value="TreeGrafter"/>
</dbReference>
<dbReference type="Gene3D" id="3.30.70.330">
    <property type="match status" value="1"/>
</dbReference>
<dbReference type="InterPro" id="IPR012677">
    <property type="entry name" value="Nucleotide-bd_a/b_plait_sf"/>
</dbReference>
<sequence>MLKVSEFPIVQVKNLPYKTTNLDLCNLFSRFGALSQIRVPKDEPDGTAIAVYMNLSSSQKAVKELNGVNFRGRYLVATTYKVDTSRIAAEDYLVRQEQVALLKQRYDT</sequence>
<name>A0A9P7V7Y3_9ASCO</name>
<dbReference type="AlphaFoldDB" id="A0A9P7V7Y3"/>
<dbReference type="SUPFAM" id="SSF54928">
    <property type="entry name" value="RNA-binding domain, RBD"/>
    <property type="match status" value="1"/>
</dbReference>
<evidence type="ECO:0000313" key="4">
    <source>
        <dbReference type="EMBL" id="KAG7193045.1"/>
    </source>
</evidence>
<evidence type="ECO:0000256" key="2">
    <source>
        <dbReference type="PROSITE-ProRule" id="PRU00176"/>
    </source>
</evidence>
<keyword evidence="1 2" id="KW-0694">RNA-binding</keyword>
<dbReference type="RefSeq" id="XP_043048594.1">
    <property type="nucleotide sequence ID" value="XM_043191962.1"/>
</dbReference>
<accession>A0A9P7V7Y3</accession>
<dbReference type="Proteomes" id="UP000790833">
    <property type="component" value="Unassembled WGS sequence"/>
</dbReference>
<dbReference type="PANTHER" id="PTHR45880:SF2">
    <property type="entry name" value="GLYCINE-RICH RNA-BINDING PROTEIN 4, MITOCHONDRIAL ISOFORM X1"/>
    <property type="match status" value="1"/>
</dbReference>
<dbReference type="GO" id="GO:0003723">
    <property type="term" value="F:RNA binding"/>
    <property type="evidence" value="ECO:0007669"/>
    <property type="project" value="UniProtKB-UniRule"/>
</dbReference>
<dbReference type="InterPro" id="IPR000504">
    <property type="entry name" value="RRM_dom"/>
</dbReference>
<organism evidence="4 5">
    <name type="scientific">Scheffersomyces spartinae</name>
    <dbReference type="NCBI Taxonomy" id="45513"/>
    <lineage>
        <taxon>Eukaryota</taxon>
        <taxon>Fungi</taxon>
        <taxon>Dikarya</taxon>
        <taxon>Ascomycota</taxon>
        <taxon>Saccharomycotina</taxon>
        <taxon>Pichiomycetes</taxon>
        <taxon>Debaryomycetaceae</taxon>
        <taxon>Scheffersomyces</taxon>
    </lineage>
</organism>
<evidence type="ECO:0000259" key="3">
    <source>
        <dbReference type="PROSITE" id="PS50102"/>
    </source>
</evidence>
<dbReference type="Pfam" id="PF00076">
    <property type="entry name" value="RRM_1"/>
    <property type="match status" value="1"/>
</dbReference>
<dbReference type="GeneID" id="66114534"/>
<dbReference type="InterPro" id="IPR035979">
    <property type="entry name" value="RBD_domain_sf"/>
</dbReference>
<evidence type="ECO:0000256" key="1">
    <source>
        <dbReference type="ARBA" id="ARBA00022884"/>
    </source>
</evidence>
<dbReference type="GO" id="GO:0000398">
    <property type="term" value="P:mRNA splicing, via spliceosome"/>
    <property type="evidence" value="ECO:0007669"/>
    <property type="project" value="TreeGrafter"/>
</dbReference>
<dbReference type="EMBL" id="JAHMUF010000014">
    <property type="protein sequence ID" value="KAG7193045.1"/>
    <property type="molecule type" value="Genomic_DNA"/>
</dbReference>
<dbReference type="OrthoDB" id="275748at2759"/>
<dbReference type="GO" id="GO:0071011">
    <property type="term" value="C:precatalytic spliceosome"/>
    <property type="evidence" value="ECO:0007669"/>
    <property type="project" value="TreeGrafter"/>
</dbReference>
<keyword evidence="5" id="KW-1185">Reference proteome</keyword>
<dbReference type="PROSITE" id="PS50102">
    <property type="entry name" value="RRM"/>
    <property type="match status" value="1"/>
</dbReference>
<gene>
    <name evidence="4" type="ORF">KQ657_001160</name>
</gene>
<comment type="caution">
    <text evidence="4">The sequence shown here is derived from an EMBL/GenBank/DDBJ whole genome shotgun (WGS) entry which is preliminary data.</text>
</comment>
<dbReference type="InterPro" id="IPR051847">
    <property type="entry name" value="RNA_proc/Spliceosome_comp"/>
</dbReference>
<dbReference type="SMART" id="SM00360">
    <property type="entry name" value="RRM"/>
    <property type="match status" value="1"/>
</dbReference>
<reference evidence="4" key="1">
    <citation type="submission" date="2021-03" db="EMBL/GenBank/DDBJ databases">
        <authorList>
            <person name="Palmer J.M."/>
        </authorList>
    </citation>
    <scope>NUCLEOTIDE SEQUENCE</scope>
    <source>
        <strain evidence="4">ARV_011</strain>
    </source>
</reference>
<dbReference type="PANTHER" id="PTHR45880">
    <property type="entry name" value="RNA-BINDING MOTIF PROTEIN, X-LINKED 2"/>
    <property type="match status" value="1"/>
</dbReference>